<accession>A0A6J4KEQ0</accession>
<reference evidence="2" key="1">
    <citation type="submission" date="2020-02" db="EMBL/GenBank/DDBJ databases">
        <authorList>
            <person name="Meier V. D."/>
        </authorList>
    </citation>
    <scope>NUCLEOTIDE SEQUENCE</scope>
    <source>
        <strain evidence="2">AVDCRST_MAG71</strain>
    </source>
</reference>
<keyword evidence="1" id="KW-1133">Transmembrane helix</keyword>
<dbReference type="EMBL" id="CADCUA010000081">
    <property type="protein sequence ID" value="CAA9303984.1"/>
    <property type="molecule type" value="Genomic_DNA"/>
</dbReference>
<evidence type="ECO:0000313" key="2">
    <source>
        <dbReference type="EMBL" id="CAA9303984.1"/>
    </source>
</evidence>
<protein>
    <submittedName>
        <fullName evidence="2">Uncharacterized protein</fullName>
    </submittedName>
</protein>
<feature type="transmembrane region" description="Helical" evidence="1">
    <location>
        <begin position="28"/>
        <end position="46"/>
    </location>
</feature>
<gene>
    <name evidence="2" type="ORF">AVDCRST_MAG71-279</name>
</gene>
<proteinExistence type="predicted"/>
<keyword evidence="1" id="KW-0812">Transmembrane</keyword>
<evidence type="ECO:0000256" key="1">
    <source>
        <dbReference type="SAM" id="Phobius"/>
    </source>
</evidence>
<name>A0A6J4KEQ0_9GAMM</name>
<dbReference type="AlphaFoldDB" id="A0A6J4KEQ0"/>
<sequence>MSVGLLIVVIIGIWLAFKAVGTVMKLAIWALVLFAAYWLIAPYLGLPAPGGG</sequence>
<keyword evidence="1" id="KW-0472">Membrane</keyword>
<organism evidence="2">
    <name type="scientific">uncultured Lysobacter sp</name>
    <dbReference type="NCBI Taxonomy" id="271060"/>
    <lineage>
        <taxon>Bacteria</taxon>
        <taxon>Pseudomonadati</taxon>
        <taxon>Pseudomonadota</taxon>
        <taxon>Gammaproteobacteria</taxon>
        <taxon>Lysobacterales</taxon>
        <taxon>Lysobacteraceae</taxon>
        <taxon>Lysobacter</taxon>
        <taxon>environmental samples</taxon>
    </lineage>
</organism>